<protein>
    <submittedName>
        <fullName evidence="2">Uncharacterized protein</fullName>
    </submittedName>
</protein>
<name>A0AAD9LUQ1_9PEZI</name>
<feature type="compositionally biased region" description="Basic and acidic residues" evidence="1">
    <location>
        <begin position="49"/>
        <end position="86"/>
    </location>
</feature>
<reference evidence="2" key="1">
    <citation type="submission" date="2021-06" db="EMBL/GenBank/DDBJ databases">
        <title>Comparative genomics, transcriptomics and evolutionary studies reveal genomic signatures of adaptation to plant cell wall in hemibiotrophic fungi.</title>
        <authorList>
            <consortium name="DOE Joint Genome Institute"/>
            <person name="Baroncelli R."/>
            <person name="Diaz J.F."/>
            <person name="Benocci T."/>
            <person name="Peng M."/>
            <person name="Battaglia E."/>
            <person name="Haridas S."/>
            <person name="Andreopoulos W."/>
            <person name="Labutti K."/>
            <person name="Pangilinan J."/>
            <person name="Floch G.L."/>
            <person name="Makela M.R."/>
            <person name="Henrissat B."/>
            <person name="Grigoriev I.V."/>
            <person name="Crouch J.A."/>
            <person name="De Vries R.P."/>
            <person name="Sukno S.A."/>
            <person name="Thon M.R."/>
        </authorList>
    </citation>
    <scope>NUCLEOTIDE SEQUENCE</scope>
    <source>
        <strain evidence="2">MAFF235873</strain>
    </source>
</reference>
<evidence type="ECO:0000313" key="2">
    <source>
        <dbReference type="EMBL" id="KAK2022796.1"/>
    </source>
</evidence>
<gene>
    <name evidence="2" type="ORF">LX32DRAFT_657431</name>
</gene>
<sequence length="160" mass="17839">MTIRRSSLRTYYARRLFLATPAAAAAATITTTMSLPSLLWCGRSTSTEVRRKGVEGHEPDSADTRAKHVKAEQEKAEKKAEKEDRKVPRRSQLPRSQPLRPRGLRTFWQPKSRVHAKDRVTQAPEVLFEVHPGGSGLGLGGRNLLLDTPPPRPSSWPLLA</sequence>
<evidence type="ECO:0000256" key="1">
    <source>
        <dbReference type="SAM" id="MobiDB-lite"/>
    </source>
</evidence>
<feature type="region of interest" description="Disordered" evidence="1">
    <location>
        <begin position="141"/>
        <end position="160"/>
    </location>
</feature>
<evidence type="ECO:0000313" key="3">
    <source>
        <dbReference type="Proteomes" id="UP001232148"/>
    </source>
</evidence>
<comment type="caution">
    <text evidence="2">The sequence shown here is derived from an EMBL/GenBank/DDBJ whole genome shotgun (WGS) entry which is preliminary data.</text>
</comment>
<proteinExistence type="predicted"/>
<organism evidence="2 3">
    <name type="scientific">Colletotrichum zoysiae</name>
    <dbReference type="NCBI Taxonomy" id="1216348"/>
    <lineage>
        <taxon>Eukaryota</taxon>
        <taxon>Fungi</taxon>
        <taxon>Dikarya</taxon>
        <taxon>Ascomycota</taxon>
        <taxon>Pezizomycotina</taxon>
        <taxon>Sordariomycetes</taxon>
        <taxon>Hypocreomycetidae</taxon>
        <taxon>Glomerellales</taxon>
        <taxon>Glomerellaceae</taxon>
        <taxon>Colletotrichum</taxon>
        <taxon>Colletotrichum graminicola species complex</taxon>
    </lineage>
</organism>
<dbReference type="EMBL" id="MU843025">
    <property type="protein sequence ID" value="KAK2022796.1"/>
    <property type="molecule type" value="Genomic_DNA"/>
</dbReference>
<dbReference type="Proteomes" id="UP001232148">
    <property type="component" value="Unassembled WGS sequence"/>
</dbReference>
<accession>A0AAD9LUQ1</accession>
<dbReference type="AlphaFoldDB" id="A0AAD9LUQ1"/>
<keyword evidence="3" id="KW-1185">Reference proteome</keyword>
<feature type="region of interest" description="Disordered" evidence="1">
    <location>
        <begin position="49"/>
        <end position="106"/>
    </location>
</feature>